<dbReference type="AlphaFoldDB" id="A0A6J3LUX1"/>
<dbReference type="GO" id="GO:0071013">
    <property type="term" value="C:catalytic step 2 spliceosome"/>
    <property type="evidence" value="ECO:0007669"/>
    <property type="project" value="TreeGrafter"/>
</dbReference>
<dbReference type="InterPro" id="IPR035967">
    <property type="entry name" value="SWAP/Surp_sf"/>
</dbReference>
<dbReference type="GO" id="GO:0000381">
    <property type="term" value="P:regulation of alternative mRNA splicing, via spliceosome"/>
    <property type="evidence" value="ECO:0007669"/>
    <property type="project" value="TreeGrafter"/>
</dbReference>
<dbReference type="PROSITE" id="PS50128">
    <property type="entry name" value="SURP"/>
    <property type="match status" value="2"/>
</dbReference>
<evidence type="ECO:0000256" key="7">
    <source>
        <dbReference type="SAM" id="MobiDB-lite"/>
    </source>
</evidence>
<keyword evidence="9" id="KW-1185">Reference proteome</keyword>
<dbReference type="RefSeq" id="XP_033456110.1">
    <property type="nucleotide sequence ID" value="XM_033607995.1"/>
</dbReference>
<dbReference type="GO" id="GO:0045292">
    <property type="term" value="P:mRNA cis splicing, via spliceosome"/>
    <property type="evidence" value="ECO:0007669"/>
    <property type="project" value="InterPro"/>
</dbReference>
<comment type="subcellular location">
    <subcellularLocation>
        <location evidence="1">Nucleus</location>
    </subcellularLocation>
</comment>
<feature type="domain" description="SURP motif" evidence="8">
    <location>
        <begin position="35"/>
        <end position="75"/>
    </location>
</feature>
<keyword evidence="2" id="KW-0507">mRNA processing</keyword>
<evidence type="ECO:0000313" key="9">
    <source>
        <dbReference type="Proteomes" id="UP000504637"/>
    </source>
</evidence>
<evidence type="ECO:0000259" key="8">
    <source>
        <dbReference type="PROSITE" id="PS50128"/>
    </source>
</evidence>
<dbReference type="GO" id="GO:0071004">
    <property type="term" value="C:U2-type prespliceosome"/>
    <property type="evidence" value="ECO:0007669"/>
    <property type="project" value="TreeGrafter"/>
</dbReference>
<dbReference type="Pfam" id="PF12230">
    <property type="entry name" value="PRP21_like_P"/>
    <property type="match status" value="1"/>
</dbReference>
<dbReference type="Pfam" id="PF01805">
    <property type="entry name" value="Surp"/>
    <property type="match status" value="2"/>
</dbReference>
<evidence type="ECO:0000256" key="5">
    <source>
        <dbReference type="ARBA" id="ARBA00023187"/>
    </source>
</evidence>
<evidence type="ECO:0000256" key="1">
    <source>
        <dbReference type="ARBA" id="ARBA00004123"/>
    </source>
</evidence>
<keyword evidence="5" id="KW-0508">mRNA splicing</keyword>
<keyword evidence="3" id="KW-0747">Spliceosome</keyword>
<reference evidence="10" key="1">
    <citation type="submission" date="2020-01" db="EMBL/GenBank/DDBJ databases">
        <authorList>
            <consortium name="DOE Joint Genome Institute"/>
            <person name="Haridas S."/>
            <person name="Albert R."/>
            <person name="Binder M."/>
            <person name="Bloem J."/>
            <person name="Labutti K."/>
            <person name="Salamov A."/>
            <person name="Andreopoulos B."/>
            <person name="Baker S.E."/>
            <person name="Barry K."/>
            <person name="Bills G."/>
            <person name="Bluhm B.H."/>
            <person name="Cannon C."/>
            <person name="Castanera R."/>
            <person name="Culley D.E."/>
            <person name="Daum C."/>
            <person name="Ezra D."/>
            <person name="Gonzalez J.B."/>
            <person name="Henrissat B."/>
            <person name="Kuo A."/>
            <person name="Liang C."/>
            <person name="Lipzen A."/>
            <person name="Lutzoni F."/>
            <person name="Magnuson J."/>
            <person name="Mondo S."/>
            <person name="Nolan M."/>
            <person name="Ohm R."/>
            <person name="Pangilinan J."/>
            <person name="Park H.-J."/>
            <person name="Ramirez L."/>
            <person name="Alfaro M."/>
            <person name="Sun H."/>
            <person name="Tritt A."/>
            <person name="Yoshinaga Y."/>
            <person name="Zwiers L.-H."/>
            <person name="Turgeon B.G."/>
            <person name="Goodwin S.B."/>
            <person name="Spatafora J.W."/>
            <person name="Crous P.W."/>
            <person name="Grigoriev I.V."/>
        </authorList>
    </citation>
    <scope>NUCLEOTIDE SEQUENCE</scope>
    <source>
        <strain evidence="10">CBS 342.82</strain>
    </source>
</reference>
<proteinExistence type="predicted"/>
<name>A0A6J3LUX1_9PEZI</name>
<dbReference type="SUPFAM" id="SSF109905">
    <property type="entry name" value="Surp module (SWAP domain)"/>
    <property type="match status" value="2"/>
</dbReference>
<evidence type="ECO:0000256" key="2">
    <source>
        <dbReference type="ARBA" id="ARBA00022664"/>
    </source>
</evidence>
<keyword evidence="4" id="KW-0677">Repeat</keyword>
<sequence length="540" mass="60701">MAEDERESYIAAITELIKTRPSSVPILPPKDVLYRVERTAETVNRRGKDSAMLQKLRDNNMTNFVDESSSYHPYWQWRLDEIAAGRGVNLGRGAGGGAENHTTSVSFKGKQVKVPEKPADFSFSARIPPMSAQDFDVIKLTAKYAAANGQAWVTQLSQRMTGKPDFEFLGRQHTLYIFFEHLRDQYQNLFEAESANDGEVLKRRIAELEANIEDPHQVIARARKRAEYNQFQESQKVAKEEKIAKDRIAYQQIDWHNFTVIQPAIVFDEEDDTRDLPPPMSLLDLQSQSLEQRAAMRIGVDRRLEEAIPFMDEGQPLPAAQVPQYPPQGYPPIGAYPPQQEDFTQPPSVQAERDRARAQQEAARATAAAQPQRIVTNYVPAAQRRKQQATLATTSICPNCHQAIPNSEMENHMRIEMLDPQWREQSRIAQQRSQTTNLSTLDVANNLKRLASQRADVFDQVTGLAVSEEELARRKRAEIGAYDGNSPAVPGVGGYPPSSNGYTGAQLPPGMAPPPGMGPGMERPDVQEQIRRLHEKHGNR</sequence>
<reference evidence="10" key="3">
    <citation type="submission" date="2025-08" db="UniProtKB">
        <authorList>
            <consortium name="RefSeq"/>
        </authorList>
    </citation>
    <scope>IDENTIFICATION</scope>
    <source>
        <strain evidence="10">CBS 342.82</strain>
    </source>
</reference>
<evidence type="ECO:0000256" key="3">
    <source>
        <dbReference type="ARBA" id="ARBA00022728"/>
    </source>
</evidence>
<dbReference type="Gene3D" id="1.10.10.790">
    <property type="entry name" value="Surp module"/>
    <property type="match status" value="2"/>
</dbReference>
<evidence type="ECO:0000313" key="10">
    <source>
        <dbReference type="RefSeq" id="XP_033456110.1"/>
    </source>
</evidence>
<evidence type="ECO:0000256" key="4">
    <source>
        <dbReference type="ARBA" id="ARBA00022737"/>
    </source>
</evidence>
<feature type="region of interest" description="Disordered" evidence="7">
    <location>
        <begin position="482"/>
        <end position="540"/>
    </location>
</feature>
<evidence type="ECO:0000256" key="6">
    <source>
        <dbReference type="ARBA" id="ARBA00023242"/>
    </source>
</evidence>
<dbReference type="SMART" id="SM00648">
    <property type="entry name" value="SWAP"/>
    <property type="match status" value="2"/>
</dbReference>
<keyword evidence="6" id="KW-0539">Nucleus</keyword>
<feature type="compositionally biased region" description="Basic and acidic residues" evidence="7">
    <location>
        <begin position="522"/>
        <end position="540"/>
    </location>
</feature>
<accession>A0A6J3LUX1</accession>
<dbReference type="GO" id="GO:0003723">
    <property type="term" value="F:RNA binding"/>
    <property type="evidence" value="ECO:0007669"/>
    <property type="project" value="InterPro"/>
</dbReference>
<gene>
    <name evidence="10" type="ORF">K489DRAFT_413005</name>
</gene>
<dbReference type="GeneID" id="54365794"/>
<dbReference type="InterPro" id="IPR000061">
    <property type="entry name" value="Surp"/>
</dbReference>
<reference evidence="10" key="2">
    <citation type="submission" date="2020-04" db="EMBL/GenBank/DDBJ databases">
        <authorList>
            <consortium name="NCBI Genome Project"/>
        </authorList>
    </citation>
    <scope>NUCLEOTIDE SEQUENCE</scope>
    <source>
        <strain evidence="10">CBS 342.82</strain>
    </source>
</reference>
<dbReference type="Proteomes" id="UP000504637">
    <property type="component" value="Unplaced"/>
</dbReference>
<dbReference type="PANTHER" id="PTHR15316:SF1">
    <property type="entry name" value="SPLICING FACTOR 3A SUBUNIT 1"/>
    <property type="match status" value="1"/>
</dbReference>
<protein>
    <recommendedName>
        <fullName evidence="8">SURP motif domain-containing protein</fullName>
    </recommendedName>
</protein>
<dbReference type="InterPro" id="IPR022030">
    <property type="entry name" value="SF3A1_dom"/>
</dbReference>
<organism evidence="10">
    <name type="scientific">Dissoconium aciculare CBS 342.82</name>
    <dbReference type="NCBI Taxonomy" id="1314786"/>
    <lineage>
        <taxon>Eukaryota</taxon>
        <taxon>Fungi</taxon>
        <taxon>Dikarya</taxon>
        <taxon>Ascomycota</taxon>
        <taxon>Pezizomycotina</taxon>
        <taxon>Dothideomycetes</taxon>
        <taxon>Dothideomycetidae</taxon>
        <taxon>Mycosphaerellales</taxon>
        <taxon>Dissoconiaceae</taxon>
        <taxon>Dissoconium</taxon>
    </lineage>
</organism>
<dbReference type="GO" id="GO:0005686">
    <property type="term" value="C:U2 snRNP"/>
    <property type="evidence" value="ECO:0007669"/>
    <property type="project" value="TreeGrafter"/>
</dbReference>
<dbReference type="InterPro" id="IPR045146">
    <property type="entry name" value="SF3A1"/>
</dbReference>
<feature type="domain" description="SURP motif" evidence="8">
    <location>
        <begin position="137"/>
        <end position="179"/>
    </location>
</feature>
<dbReference type="PANTHER" id="PTHR15316">
    <property type="entry name" value="SPLICEOSOME ASSOCIATED PROTEIN 114/SWAP SPLICING FACTOR-RELATED"/>
    <property type="match status" value="1"/>
</dbReference>
<dbReference type="OrthoDB" id="447637at2759"/>